<keyword evidence="2" id="KW-1133">Transmembrane helix</keyword>
<dbReference type="InterPro" id="IPR039877">
    <property type="entry name" value="TMEM131-like"/>
</dbReference>
<evidence type="ECO:0000313" key="4">
    <source>
        <dbReference type="EMBL" id="CAG9329148.1"/>
    </source>
</evidence>
<proteinExistence type="predicted"/>
<protein>
    <recommendedName>
        <fullName evidence="3">TMEM131L fifth Ig-like domain-containing protein</fullName>
    </recommendedName>
</protein>
<keyword evidence="2" id="KW-0812">Transmembrane</keyword>
<accession>A0AAU9JT17</accession>
<evidence type="ECO:0000256" key="1">
    <source>
        <dbReference type="SAM" id="MobiDB-lite"/>
    </source>
</evidence>
<evidence type="ECO:0000259" key="3">
    <source>
        <dbReference type="Pfam" id="PF24501"/>
    </source>
</evidence>
<comment type="caution">
    <text evidence="4">The sequence shown here is derived from an EMBL/GenBank/DDBJ whole genome shotgun (WGS) entry which is preliminary data.</text>
</comment>
<feature type="domain" description="TMEM131L fifth Ig-like" evidence="3">
    <location>
        <begin position="369"/>
        <end position="422"/>
    </location>
</feature>
<dbReference type="EMBL" id="CAJZBQ010000047">
    <property type="protein sequence ID" value="CAG9329148.1"/>
    <property type="molecule type" value="Genomic_DNA"/>
</dbReference>
<gene>
    <name evidence="4" type="ORF">BSTOLATCC_MIC47977</name>
</gene>
<evidence type="ECO:0000313" key="5">
    <source>
        <dbReference type="Proteomes" id="UP001162131"/>
    </source>
</evidence>
<organism evidence="4 5">
    <name type="scientific">Blepharisma stoltei</name>
    <dbReference type="NCBI Taxonomy" id="1481888"/>
    <lineage>
        <taxon>Eukaryota</taxon>
        <taxon>Sar</taxon>
        <taxon>Alveolata</taxon>
        <taxon>Ciliophora</taxon>
        <taxon>Postciliodesmatophora</taxon>
        <taxon>Heterotrichea</taxon>
        <taxon>Heterotrichida</taxon>
        <taxon>Blepharismidae</taxon>
        <taxon>Blepharisma</taxon>
    </lineage>
</organism>
<feature type="compositionally biased region" description="Basic and acidic residues" evidence="1">
    <location>
        <begin position="534"/>
        <end position="553"/>
    </location>
</feature>
<feature type="region of interest" description="Disordered" evidence="1">
    <location>
        <begin position="529"/>
        <end position="553"/>
    </location>
</feature>
<dbReference type="Proteomes" id="UP001162131">
    <property type="component" value="Unassembled WGS sequence"/>
</dbReference>
<dbReference type="GO" id="GO:0016020">
    <property type="term" value="C:membrane"/>
    <property type="evidence" value="ECO:0007669"/>
    <property type="project" value="TreeGrafter"/>
</dbReference>
<sequence>MIIKIFIMTFIIALVWLISTILDAKSYSQLHWASKLLPHLSNNSQHSKSPWPFIRLNESKLLLYPIKCNNKQQAKISKIEIDNYSMYQIFENLPKWLKYYWLDVFESPSSLFPKIFVKANSKENKLKKNLKSIRFRDMLEFTDDLHYKSSELDIGNVYIEHQIEKNIEFENNSDESLLIELFLAPANFSENIKWCKNEFIDEDEFENLPRTPECNKNNEIEIIKTLTQRNSSKLKRVPENISLYGKVMSGLGYGNNTYNEVIISKEKPEKKSVEFPFYLGKRGGVVVPPHSVAFVGTVIFQPTQSKKYYASLFMRNGSKLLKEIKLSGEGISYKLSFLESDSGNLNFHIDEMKKLSDELYYSRVFTLFNSGQVQALVKGIYLDGISCQMHGLKLHPCGQRIEIAPGDYYHIEIFYEPDFHEFLGNYHIEIYTEIEKIEVGINLNFPIANFENSFSSQNLFSFVKGIKEIERFFLFFFSFIFGLSLTAWQEIRIINRKNCKRFYLISSKLETKEDFNWISNSYDPPYFSQMLPKNETKETPDSELSKEMPEKVAKPKKAKRKPIKFSGEIFEKPPMYESHIIANSRFLPKKQVKAEFRHSIISDANTVASCTSGTNLNNSMAENENSPSVTWHTEDDLSEIALDDEDYFLDAYRAENGLFSGPFVQRSYIFENDLQVSFE</sequence>
<keyword evidence="2" id="KW-0472">Membrane</keyword>
<dbReference type="AlphaFoldDB" id="A0AAU9JT17"/>
<evidence type="ECO:0000256" key="2">
    <source>
        <dbReference type="SAM" id="Phobius"/>
    </source>
</evidence>
<dbReference type="PANTHER" id="PTHR22050">
    <property type="entry name" value="RW1 PROTEIN HOMOLOG"/>
    <property type="match status" value="1"/>
</dbReference>
<reference evidence="4" key="1">
    <citation type="submission" date="2021-09" db="EMBL/GenBank/DDBJ databases">
        <authorList>
            <consortium name="AG Swart"/>
            <person name="Singh M."/>
            <person name="Singh A."/>
            <person name="Seah K."/>
            <person name="Emmerich C."/>
        </authorList>
    </citation>
    <scope>NUCLEOTIDE SEQUENCE</scope>
    <source>
        <strain evidence="4">ATCC30299</strain>
    </source>
</reference>
<dbReference type="InterPro" id="IPR055437">
    <property type="entry name" value="TMEM131L_Ig_5"/>
</dbReference>
<feature type="transmembrane region" description="Helical" evidence="2">
    <location>
        <begin position="472"/>
        <end position="491"/>
    </location>
</feature>
<dbReference type="PANTHER" id="PTHR22050:SF0">
    <property type="entry name" value="TRANSMEMBRANE PROTEIN 131 HOMOLOG"/>
    <property type="match status" value="1"/>
</dbReference>
<name>A0AAU9JT17_9CILI</name>
<dbReference type="Pfam" id="PF24501">
    <property type="entry name" value="Ig_TMEM131L_5"/>
    <property type="match status" value="1"/>
</dbReference>
<keyword evidence="5" id="KW-1185">Reference proteome</keyword>